<dbReference type="RefSeq" id="WP_084233983.1">
    <property type="nucleotide sequence ID" value="NZ_FWXW01000003.1"/>
</dbReference>
<reference evidence="4 5" key="1">
    <citation type="submission" date="2017-04" db="EMBL/GenBank/DDBJ databases">
        <authorList>
            <person name="Afonso C.L."/>
            <person name="Miller P.J."/>
            <person name="Scott M.A."/>
            <person name="Spackman E."/>
            <person name="Goraichik I."/>
            <person name="Dimitrov K.M."/>
            <person name="Suarez D.L."/>
            <person name="Swayne D.E."/>
        </authorList>
    </citation>
    <scope>NUCLEOTIDE SEQUENCE [LARGE SCALE GENOMIC DNA]</scope>
    <source>
        <strain evidence="4 5">DSM 12816</strain>
    </source>
</reference>
<protein>
    <submittedName>
        <fullName evidence="4">Copper amine oxidase N-terminal domain-containing protein</fullName>
    </submittedName>
</protein>
<evidence type="ECO:0000256" key="1">
    <source>
        <dbReference type="SAM" id="MobiDB-lite"/>
    </source>
</evidence>
<organism evidence="4 5">
    <name type="scientific">Papillibacter cinnamivorans DSM 12816</name>
    <dbReference type="NCBI Taxonomy" id="1122930"/>
    <lineage>
        <taxon>Bacteria</taxon>
        <taxon>Bacillati</taxon>
        <taxon>Bacillota</taxon>
        <taxon>Clostridia</taxon>
        <taxon>Eubacteriales</taxon>
        <taxon>Oscillospiraceae</taxon>
        <taxon>Papillibacter</taxon>
    </lineage>
</organism>
<dbReference type="AlphaFoldDB" id="A0A1W2A017"/>
<dbReference type="InterPro" id="IPR036582">
    <property type="entry name" value="Mao_N_sf"/>
</dbReference>
<evidence type="ECO:0000313" key="5">
    <source>
        <dbReference type="Proteomes" id="UP000192790"/>
    </source>
</evidence>
<keyword evidence="5" id="KW-1185">Reference proteome</keyword>
<dbReference type="Proteomes" id="UP000192790">
    <property type="component" value="Unassembled WGS sequence"/>
</dbReference>
<feature type="compositionally biased region" description="Low complexity" evidence="1">
    <location>
        <begin position="449"/>
        <end position="459"/>
    </location>
</feature>
<sequence length="469" mass="49846">MRKAMKKILAVAVAVTLALSLTMLGASAAAEPKGISVQLNGQALTFTDVSPFAENGRTYVPFRALFEALGASVDYDADTMTVTAVRGDTTVSFVIGQSEVTVKTGDTTETITIDAPAIARNNRTLVPVRFAAQAFGCNVGWDQDDQTVIVDDVDTILAANTAAYTVMDKYLAFSKQFNAVPHAVSGSMTIDMKLLSEELENGGITVTINGSMEGLLDQTGGELSITATSNLLEALSQSGDLQNVDTETLALLSLLNNVQADFIVNLETGMMYIRSETINQMLGLAEGSWLSFNFDDLSQEVQAESGVQVPLTSLMNLSASAESFQEYLSAILKAIPLTDKDNTAVTVLALYNAMYSDQAFVKTGDSYVSALKQSMEGMDMTVTTTFNLTGDTFTGYSVAMSMEQEGTLSMSMTAAMDATGKVTLDMTMSVPDSLEMTMNGTLQYSATTQTPAEAPAEGTVVPFESLSTT</sequence>
<dbReference type="InterPro" id="IPR012854">
    <property type="entry name" value="Cu_amine_oxidase-like_N"/>
</dbReference>
<dbReference type="Pfam" id="PF07833">
    <property type="entry name" value="Cu_amine_oxidN1"/>
    <property type="match status" value="1"/>
</dbReference>
<evidence type="ECO:0000313" key="4">
    <source>
        <dbReference type="EMBL" id="SMC54017.1"/>
    </source>
</evidence>
<dbReference type="EMBL" id="FWXW01000003">
    <property type="protein sequence ID" value="SMC54017.1"/>
    <property type="molecule type" value="Genomic_DNA"/>
</dbReference>
<dbReference type="OrthoDB" id="1864171at2"/>
<evidence type="ECO:0000256" key="2">
    <source>
        <dbReference type="SAM" id="SignalP"/>
    </source>
</evidence>
<proteinExistence type="predicted"/>
<feature type="signal peptide" evidence="2">
    <location>
        <begin position="1"/>
        <end position="28"/>
    </location>
</feature>
<dbReference type="SUPFAM" id="SSF55383">
    <property type="entry name" value="Copper amine oxidase, domain N"/>
    <property type="match status" value="1"/>
</dbReference>
<name>A0A1W2A017_9FIRM</name>
<accession>A0A1W2A017</accession>
<evidence type="ECO:0000259" key="3">
    <source>
        <dbReference type="Pfam" id="PF07833"/>
    </source>
</evidence>
<dbReference type="Gene3D" id="3.30.457.10">
    <property type="entry name" value="Copper amine oxidase-like, N-terminal domain"/>
    <property type="match status" value="1"/>
</dbReference>
<keyword evidence="2" id="KW-0732">Signal</keyword>
<feature type="domain" description="Copper amine oxidase-like N-terminal" evidence="3">
    <location>
        <begin position="39"/>
        <end position="150"/>
    </location>
</feature>
<dbReference type="STRING" id="1122930.SAMN02745168_1364"/>
<feature type="chain" id="PRO_5010737200" evidence="2">
    <location>
        <begin position="29"/>
        <end position="469"/>
    </location>
</feature>
<gene>
    <name evidence="4" type="ORF">SAMN02745168_1364</name>
</gene>
<feature type="region of interest" description="Disordered" evidence="1">
    <location>
        <begin position="449"/>
        <end position="469"/>
    </location>
</feature>